<comment type="caution">
    <text evidence="7">The sequence shown here is derived from an EMBL/GenBank/DDBJ whole genome shotgun (WGS) entry which is preliminary data.</text>
</comment>
<dbReference type="GO" id="GO:0043527">
    <property type="term" value="C:tRNA methyltransferase complex"/>
    <property type="evidence" value="ECO:0007669"/>
    <property type="project" value="TreeGrafter"/>
</dbReference>
<dbReference type="PROSITE" id="PS00678">
    <property type="entry name" value="WD_REPEATS_1"/>
    <property type="match status" value="1"/>
</dbReference>
<dbReference type="Proteomes" id="UP000078348">
    <property type="component" value="Unassembled WGS sequence"/>
</dbReference>
<dbReference type="InterPro" id="IPR019775">
    <property type="entry name" value="WD40_repeat_CS"/>
</dbReference>
<dbReference type="GO" id="GO:0005634">
    <property type="term" value="C:nucleus"/>
    <property type="evidence" value="ECO:0007669"/>
    <property type="project" value="UniProtKB-SubCell"/>
</dbReference>
<dbReference type="STRING" id="478820.A0A196SHB2"/>
<evidence type="ECO:0000256" key="4">
    <source>
        <dbReference type="ARBA" id="ARBA00022737"/>
    </source>
</evidence>
<keyword evidence="5" id="KW-0539">Nucleus</keyword>
<keyword evidence="4" id="KW-0677">Repeat</keyword>
<evidence type="ECO:0000313" key="7">
    <source>
        <dbReference type="EMBL" id="OAO16435.1"/>
    </source>
</evidence>
<evidence type="ECO:0000256" key="1">
    <source>
        <dbReference type="ARBA" id="ARBA00004123"/>
    </source>
</evidence>
<dbReference type="InterPro" id="IPR015943">
    <property type="entry name" value="WD40/YVTN_repeat-like_dom_sf"/>
</dbReference>
<dbReference type="OrthoDB" id="371245at2759"/>
<organism evidence="7 8">
    <name type="scientific">Blastocystis sp. subtype 1 (strain ATCC 50177 / NandII)</name>
    <dbReference type="NCBI Taxonomy" id="478820"/>
    <lineage>
        <taxon>Eukaryota</taxon>
        <taxon>Sar</taxon>
        <taxon>Stramenopiles</taxon>
        <taxon>Bigyra</taxon>
        <taxon>Opalozoa</taxon>
        <taxon>Opalinata</taxon>
        <taxon>Blastocystidae</taxon>
        <taxon>Blastocystis</taxon>
    </lineage>
</organism>
<keyword evidence="2 6" id="KW-0853">WD repeat</keyword>
<proteinExistence type="predicted"/>
<dbReference type="InterPro" id="IPR001680">
    <property type="entry name" value="WD40_rpt"/>
</dbReference>
<sequence>MKVFCSKKFKAFLQKEKCFLVDLDKLEKKCSAMETRLFKETEYLIIGDKVGDIMAFDLPKLLKKTFLIGHCATVITGLVNVGDYLASSDRDEKVFICHFPQTFNIQSICVGHKQYISAMITVNDRIVTGSADGTLRLWNITEGQTVMEWYLDEILKVESEEETVLIPSQLISLQDSLFAGIVDESKKVFVLDAAKPECVRSVELPSCPVVMTMEAGELMALCADMKLYKIHVKEETLEAEEVHLGFIDELTRMGYVYEKSVDEEESGELFKRIVKKRHPTSGGLEKQFEHDKRVYKSG</sequence>
<dbReference type="PANTHER" id="PTHR16288:SF0">
    <property type="entry name" value="TRNA (GUANINE-N(7)-)-METHYLTRANSFERASE NON-CATALYTIC SUBUNIT WDR4"/>
    <property type="match status" value="1"/>
</dbReference>
<reference evidence="7 8" key="1">
    <citation type="submission" date="2016-05" db="EMBL/GenBank/DDBJ databases">
        <title>Nuclear genome of Blastocystis sp. subtype 1 NandII.</title>
        <authorList>
            <person name="Gentekaki E."/>
            <person name="Curtis B."/>
            <person name="Stairs C."/>
            <person name="Eme L."/>
            <person name="Herman E."/>
            <person name="Klimes V."/>
            <person name="Arias M.C."/>
            <person name="Elias M."/>
            <person name="Hilliou F."/>
            <person name="Klute M."/>
            <person name="Malik S.-B."/>
            <person name="Pightling A."/>
            <person name="Rachubinski R."/>
            <person name="Salas D."/>
            <person name="Schlacht A."/>
            <person name="Suga H."/>
            <person name="Archibald J."/>
            <person name="Ball S.G."/>
            <person name="Clark G."/>
            <person name="Dacks J."/>
            <person name="Van Der Giezen M."/>
            <person name="Tsaousis A."/>
            <person name="Roger A."/>
        </authorList>
    </citation>
    <scope>NUCLEOTIDE SEQUENCE [LARGE SCALE GENOMIC DNA]</scope>
    <source>
        <strain evidence="8">ATCC 50177 / NandII</strain>
    </source>
</reference>
<dbReference type="Gene3D" id="2.130.10.10">
    <property type="entry name" value="YVTN repeat-like/Quinoprotein amine dehydrogenase"/>
    <property type="match status" value="1"/>
</dbReference>
<keyword evidence="8" id="KW-1185">Reference proteome</keyword>
<dbReference type="GO" id="GO:0005829">
    <property type="term" value="C:cytosol"/>
    <property type="evidence" value="ECO:0007669"/>
    <property type="project" value="TreeGrafter"/>
</dbReference>
<dbReference type="PANTHER" id="PTHR16288">
    <property type="entry name" value="WD40 REPEAT PROTEIN 4"/>
    <property type="match status" value="1"/>
</dbReference>
<dbReference type="SMART" id="SM00320">
    <property type="entry name" value="WD40"/>
    <property type="match status" value="2"/>
</dbReference>
<evidence type="ECO:0000256" key="2">
    <source>
        <dbReference type="ARBA" id="ARBA00022574"/>
    </source>
</evidence>
<evidence type="ECO:0000256" key="6">
    <source>
        <dbReference type="PROSITE-ProRule" id="PRU00221"/>
    </source>
</evidence>
<dbReference type="PROSITE" id="PS50294">
    <property type="entry name" value="WD_REPEATS_REGION"/>
    <property type="match status" value="1"/>
</dbReference>
<evidence type="ECO:0000256" key="5">
    <source>
        <dbReference type="ARBA" id="ARBA00023242"/>
    </source>
</evidence>
<protein>
    <submittedName>
        <fullName evidence="7">WD40 repeat-containing protein</fullName>
    </submittedName>
</protein>
<dbReference type="EMBL" id="LXWW01000080">
    <property type="protein sequence ID" value="OAO16435.1"/>
    <property type="molecule type" value="Genomic_DNA"/>
</dbReference>
<evidence type="ECO:0000313" key="8">
    <source>
        <dbReference type="Proteomes" id="UP000078348"/>
    </source>
</evidence>
<dbReference type="AlphaFoldDB" id="A0A196SHB2"/>
<dbReference type="InterPro" id="IPR036322">
    <property type="entry name" value="WD40_repeat_dom_sf"/>
</dbReference>
<comment type="subcellular location">
    <subcellularLocation>
        <location evidence="1">Nucleus</location>
    </subcellularLocation>
</comment>
<dbReference type="Pfam" id="PF00400">
    <property type="entry name" value="WD40"/>
    <property type="match status" value="1"/>
</dbReference>
<dbReference type="SUPFAM" id="SSF50978">
    <property type="entry name" value="WD40 repeat-like"/>
    <property type="match status" value="1"/>
</dbReference>
<gene>
    <name evidence="7" type="ORF">AV274_1844</name>
</gene>
<dbReference type="GO" id="GO:0006400">
    <property type="term" value="P:tRNA modification"/>
    <property type="evidence" value="ECO:0007669"/>
    <property type="project" value="TreeGrafter"/>
</dbReference>
<dbReference type="PROSITE" id="PS50082">
    <property type="entry name" value="WD_REPEATS_2"/>
    <property type="match status" value="1"/>
</dbReference>
<dbReference type="GO" id="GO:0036265">
    <property type="term" value="P:RNA (guanine-N7)-methylation"/>
    <property type="evidence" value="ECO:0007669"/>
    <property type="project" value="InterPro"/>
</dbReference>
<name>A0A196SHB2_BLAHN</name>
<feature type="repeat" description="WD" evidence="6">
    <location>
        <begin position="109"/>
        <end position="148"/>
    </location>
</feature>
<keyword evidence="3" id="KW-0819">tRNA processing</keyword>
<accession>A0A196SHB2</accession>
<dbReference type="InterPro" id="IPR028884">
    <property type="entry name" value="Trm82"/>
</dbReference>
<evidence type="ECO:0000256" key="3">
    <source>
        <dbReference type="ARBA" id="ARBA00022694"/>
    </source>
</evidence>